<organism evidence="2 3">
    <name type="scientific">Occultella aeris</name>
    <dbReference type="NCBI Taxonomy" id="2761496"/>
    <lineage>
        <taxon>Bacteria</taxon>
        <taxon>Bacillati</taxon>
        <taxon>Actinomycetota</taxon>
        <taxon>Actinomycetes</taxon>
        <taxon>Micrococcales</taxon>
        <taxon>Ruaniaceae</taxon>
        <taxon>Occultella</taxon>
    </lineage>
</organism>
<proteinExistence type="predicted"/>
<sequence length="233" mass="24539">MNLIDEILRLVQEIQNTWQRFVNLVNGALSSVPVFLQWVIDSVNRLWEQVVQMWNDFWEGVSDFLSRFGDPGAVATASASWTSMVSQPAGEVAATVTTGQLSADDDAWSGDAATKYRTRAGEQQATISAIRDEVATKVVAALDGMKLAMFVFYGALIAAILALIGAIIGGLASSATIVGIPAGIVIIIGAGAIAIGAIVVAGMVFSGTADQRASEMRSAITSAKVTSWPEFVV</sequence>
<gene>
    <name evidence="2" type="ORF">HALOF300_04188</name>
</gene>
<dbReference type="RefSeq" id="WP_156742801.1">
    <property type="nucleotide sequence ID" value="NZ_CACRYJ010000059.1"/>
</dbReference>
<name>A0A7M4DPV2_9MICO</name>
<keyword evidence="1" id="KW-1133">Transmembrane helix</keyword>
<comment type="caution">
    <text evidence="2">The sequence shown here is derived from an EMBL/GenBank/DDBJ whole genome shotgun (WGS) entry which is preliminary data.</text>
</comment>
<keyword evidence="1" id="KW-0812">Transmembrane</keyword>
<evidence type="ECO:0000313" key="3">
    <source>
        <dbReference type="Proteomes" id="UP000419743"/>
    </source>
</evidence>
<protein>
    <submittedName>
        <fullName evidence="2">Uncharacterized protein</fullName>
    </submittedName>
</protein>
<evidence type="ECO:0000313" key="2">
    <source>
        <dbReference type="EMBL" id="VZO39496.1"/>
    </source>
</evidence>
<keyword evidence="1" id="KW-0472">Membrane</keyword>
<accession>A0A7M4DPV2</accession>
<evidence type="ECO:0000256" key="1">
    <source>
        <dbReference type="SAM" id="Phobius"/>
    </source>
</evidence>
<feature type="transmembrane region" description="Helical" evidence="1">
    <location>
        <begin position="178"/>
        <end position="207"/>
    </location>
</feature>
<dbReference type="Proteomes" id="UP000419743">
    <property type="component" value="Unassembled WGS sequence"/>
</dbReference>
<feature type="transmembrane region" description="Helical" evidence="1">
    <location>
        <begin position="150"/>
        <end position="172"/>
    </location>
</feature>
<keyword evidence="3" id="KW-1185">Reference proteome</keyword>
<dbReference type="EMBL" id="CACRYJ010000059">
    <property type="protein sequence ID" value="VZO39496.1"/>
    <property type="molecule type" value="Genomic_DNA"/>
</dbReference>
<dbReference type="AlphaFoldDB" id="A0A7M4DPV2"/>
<reference evidence="2 3" key="1">
    <citation type="submission" date="2019-11" db="EMBL/GenBank/DDBJ databases">
        <authorList>
            <person name="Criscuolo A."/>
        </authorList>
    </citation>
    <scope>NUCLEOTIDE SEQUENCE [LARGE SCALE GENOMIC DNA]</scope>
    <source>
        <strain evidence="2">CIP111667</strain>
    </source>
</reference>